<evidence type="ECO:0000313" key="2">
    <source>
        <dbReference type="Proteomes" id="UP001157017"/>
    </source>
</evidence>
<organism evidence="1 2">
    <name type="scientific">Angustibacter aerolatus</name>
    <dbReference type="NCBI Taxonomy" id="1162965"/>
    <lineage>
        <taxon>Bacteria</taxon>
        <taxon>Bacillati</taxon>
        <taxon>Actinomycetota</taxon>
        <taxon>Actinomycetes</taxon>
        <taxon>Kineosporiales</taxon>
        <taxon>Kineosporiaceae</taxon>
    </lineage>
</organism>
<evidence type="ECO:0000313" key="1">
    <source>
        <dbReference type="EMBL" id="GMA86750.1"/>
    </source>
</evidence>
<reference evidence="2" key="1">
    <citation type="journal article" date="2019" name="Int. J. Syst. Evol. Microbiol.">
        <title>The Global Catalogue of Microorganisms (GCM) 10K type strain sequencing project: providing services to taxonomists for standard genome sequencing and annotation.</title>
        <authorList>
            <consortium name="The Broad Institute Genomics Platform"/>
            <consortium name="The Broad Institute Genome Sequencing Center for Infectious Disease"/>
            <person name="Wu L."/>
            <person name="Ma J."/>
        </authorList>
    </citation>
    <scope>NUCLEOTIDE SEQUENCE [LARGE SCALE GENOMIC DNA]</scope>
    <source>
        <strain evidence="2">NBRC 108730</strain>
    </source>
</reference>
<comment type="caution">
    <text evidence="1">The sequence shown here is derived from an EMBL/GenBank/DDBJ whole genome shotgun (WGS) entry which is preliminary data.</text>
</comment>
<dbReference type="Proteomes" id="UP001157017">
    <property type="component" value="Unassembled WGS sequence"/>
</dbReference>
<keyword evidence="2" id="KW-1185">Reference proteome</keyword>
<accession>A0ABQ6JHP7</accession>
<name>A0ABQ6JHP7_9ACTN</name>
<sequence>MAMGGATNVRRYAAAAGDVLTVGLCDVGERRFFERVLDGPCHVCDRDLEDEPGARARRAGRARGGRGRRRACGRCARCSSRRRTASGPRSTRLRRFLSSHSGRKERYARLLVDALPLDRVPAPLAGVLSDVRA</sequence>
<gene>
    <name evidence="1" type="ORF">GCM10025868_20000</name>
</gene>
<dbReference type="EMBL" id="BSUZ01000001">
    <property type="protein sequence ID" value="GMA86750.1"/>
    <property type="molecule type" value="Genomic_DNA"/>
</dbReference>
<protein>
    <submittedName>
        <fullName evidence="1">Uncharacterized protein</fullName>
    </submittedName>
</protein>
<proteinExistence type="predicted"/>